<dbReference type="Proteomes" id="UP000295627">
    <property type="component" value="Unassembled WGS sequence"/>
</dbReference>
<protein>
    <recommendedName>
        <fullName evidence="4">Terminase</fullName>
    </recommendedName>
</protein>
<feature type="compositionally biased region" description="Basic and acidic residues" evidence="1">
    <location>
        <begin position="49"/>
        <end position="68"/>
    </location>
</feature>
<evidence type="ECO:0008006" key="4">
    <source>
        <dbReference type="Google" id="ProtNLM"/>
    </source>
</evidence>
<evidence type="ECO:0000313" key="3">
    <source>
        <dbReference type="Proteomes" id="UP000295627"/>
    </source>
</evidence>
<feature type="compositionally biased region" description="Low complexity" evidence="1">
    <location>
        <begin position="1"/>
        <end position="16"/>
    </location>
</feature>
<dbReference type="AlphaFoldDB" id="A0A4R5P814"/>
<feature type="region of interest" description="Disordered" evidence="1">
    <location>
        <begin position="1"/>
        <end position="68"/>
    </location>
</feature>
<accession>A0A4R5P814</accession>
<sequence>MAVAARKTTTSTTSRSTAKRTTRRGPNAGAPPNKQDTPPWVGEWPRLTGRQEPKHEHSFAGDETDGDRCARFGHRITKQRSLPWQWRTMRQILSRRPDGLWTHPDVCLVCTRQQGKTLILVLRILFGLFILGENIAYTAQRGNTSDAVFKRVKAIINSRPSLKNRVVSMTGGKQGFGEIVVRSKLGTEVTVQFGVRSGDKGRGLDQVDLVIFDEAYNLTQDEVSALQGAQVASANSQTIYTSTAPVESEHPNCHVFAGMRRRGLNKDTDLLFIEFAAPDPPKDAVERKAAREDRENWRLAEPSYGVISKERDIERFYKTAIESREASKVALWEADYLGWGEWPADARFIDPVIPIKEVWEPLANYAPELVGQKVLAVSRTRDLARWAIAVGQRTIEGRVQIEIGYYQKATIGQVAAYVVRLVDQWDPAAIVIDDHDPAKPLAPYLKKLGIDVTLTTTGQIAVAFQGFVDAAMSGDLGHTNQPILTQGLEVAMTRELPRGDKVWDDREGSIAQVIAATMVHWGVLEFAEEDSPAALPSMGSGNPETTSSHFDVLGAAF</sequence>
<proteinExistence type="predicted"/>
<dbReference type="InterPro" id="IPR027417">
    <property type="entry name" value="P-loop_NTPase"/>
</dbReference>
<comment type="caution">
    <text evidence="2">The sequence shown here is derived from an EMBL/GenBank/DDBJ whole genome shotgun (WGS) entry which is preliminary data.</text>
</comment>
<gene>
    <name evidence="2" type="ORF">EJ571_20665</name>
</gene>
<evidence type="ECO:0000313" key="2">
    <source>
        <dbReference type="EMBL" id="TDH19644.1"/>
    </source>
</evidence>
<dbReference type="Gene3D" id="3.40.50.300">
    <property type="entry name" value="P-loop containing nucleotide triphosphate hydrolases"/>
    <property type="match status" value="1"/>
</dbReference>
<evidence type="ECO:0000256" key="1">
    <source>
        <dbReference type="SAM" id="MobiDB-lite"/>
    </source>
</evidence>
<name>A0A4R5P814_9MYCO</name>
<reference evidence="2 3" key="1">
    <citation type="journal article" date="2019" name="Sci. Rep.">
        <title>Extended insight into the Mycobacterium chelonae-abscessus complex through whole genome sequencing of Mycobacterium salmoniphilum outbreak and Mycobacterium salmoniphilum-like strains.</title>
        <authorList>
            <person name="Behra P.R.K."/>
            <person name="Das S."/>
            <person name="Pettersson B.M.F."/>
            <person name="Shirreff L."/>
            <person name="DuCote T."/>
            <person name="Jacobsson K.G."/>
            <person name="Ennis D.G."/>
            <person name="Kirsebom L.A."/>
        </authorList>
    </citation>
    <scope>NUCLEOTIDE SEQUENCE [LARGE SCALE GENOMIC DNA]</scope>
    <source>
        <strain evidence="2 3">DSM 45524</strain>
    </source>
</reference>
<organism evidence="2 3">
    <name type="scientific">Mycobacteroides franklinii</name>
    <dbReference type="NCBI Taxonomy" id="948102"/>
    <lineage>
        <taxon>Bacteria</taxon>
        <taxon>Bacillati</taxon>
        <taxon>Actinomycetota</taxon>
        <taxon>Actinomycetes</taxon>
        <taxon>Mycobacteriales</taxon>
        <taxon>Mycobacteriaceae</taxon>
        <taxon>Mycobacteroides</taxon>
    </lineage>
</organism>
<dbReference type="EMBL" id="RXLR01000019">
    <property type="protein sequence ID" value="TDH19644.1"/>
    <property type="molecule type" value="Genomic_DNA"/>
</dbReference>